<dbReference type="RefSeq" id="WP_221598157.1">
    <property type="nucleotide sequence ID" value="NZ_JAIGNQ010000003.1"/>
</dbReference>
<evidence type="ECO:0000313" key="3">
    <source>
        <dbReference type="Proteomes" id="UP000776651"/>
    </source>
</evidence>
<reference evidence="2 3" key="1">
    <citation type="submission" date="2021-08" db="EMBL/GenBank/DDBJ databases">
        <title>Comparative Genomics Analysis of the Genus Qipengyuania Reveals Extensive Genetic Diversity and Metabolic Versatility, Including the Description of Fifteen Novel Species.</title>
        <authorList>
            <person name="Liu Y."/>
        </authorList>
    </citation>
    <scope>NUCLEOTIDE SEQUENCE [LARGE SCALE GENOMIC DNA]</scope>
    <source>
        <strain evidence="2 3">GH25</strain>
    </source>
</reference>
<evidence type="ECO:0000313" key="2">
    <source>
        <dbReference type="EMBL" id="MBX7488843.1"/>
    </source>
</evidence>
<feature type="coiled-coil region" evidence="1">
    <location>
        <begin position="2"/>
        <end position="29"/>
    </location>
</feature>
<name>A0ABS7JGS7_9SPHN</name>
<accession>A0ABS7JGS7</accession>
<proteinExistence type="predicted"/>
<evidence type="ECO:0000256" key="1">
    <source>
        <dbReference type="SAM" id="Coils"/>
    </source>
</evidence>
<organism evidence="2 3">
    <name type="scientific">Qipengyuania pacifica</name>
    <dbReference type="NCBI Taxonomy" id="2860199"/>
    <lineage>
        <taxon>Bacteria</taxon>
        <taxon>Pseudomonadati</taxon>
        <taxon>Pseudomonadota</taxon>
        <taxon>Alphaproteobacteria</taxon>
        <taxon>Sphingomonadales</taxon>
        <taxon>Erythrobacteraceae</taxon>
        <taxon>Qipengyuania</taxon>
    </lineage>
</organism>
<comment type="caution">
    <text evidence="2">The sequence shown here is derived from an EMBL/GenBank/DDBJ whole genome shotgun (WGS) entry which is preliminary data.</text>
</comment>
<sequence length="174" mass="19412">MMTTLNNELNNLLKQLQAAQTDAALFERLQAAPALAAKLAAEYDQLAGDTAKQETEKLEAEREARFAKIGNLAVTERGGEGAENGLLGRQFDITWTAPKYDYQSGQNVPQQIRCDHFLNLYKYHPDVFDYLTTRKGDLVPTAIRDLVPDRAPYAALIEYFTSLQRGYTRGPVAA</sequence>
<dbReference type="EMBL" id="JAIGNQ010000003">
    <property type="protein sequence ID" value="MBX7488843.1"/>
    <property type="molecule type" value="Genomic_DNA"/>
</dbReference>
<keyword evidence="3" id="KW-1185">Reference proteome</keyword>
<keyword evidence="1" id="KW-0175">Coiled coil</keyword>
<gene>
    <name evidence="2" type="ORF">K3177_09990</name>
</gene>
<dbReference type="Proteomes" id="UP000776651">
    <property type="component" value="Unassembled WGS sequence"/>
</dbReference>
<protein>
    <submittedName>
        <fullName evidence="2">Uncharacterized protein</fullName>
    </submittedName>
</protein>